<reference evidence="1" key="1">
    <citation type="journal article" date="2015" name="Nature">
        <title>Complex archaea that bridge the gap between prokaryotes and eukaryotes.</title>
        <authorList>
            <person name="Spang A."/>
            <person name="Saw J.H."/>
            <person name="Jorgensen S.L."/>
            <person name="Zaremba-Niedzwiedzka K."/>
            <person name="Martijn J."/>
            <person name="Lind A.E."/>
            <person name="van Eijk R."/>
            <person name="Schleper C."/>
            <person name="Guy L."/>
            <person name="Ettema T.J."/>
        </authorList>
    </citation>
    <scope>NUCLEOTIDE SEQUENCE</scope>
</reference>
<gene>
    <name evidence="1" type="ORF">LCGC14_2291120</name>
</gene>
<dbReference type="AlphaFoldDB" id="A0A0F9CR77"/>
<name>A0A0F9CR77_9ZZZZ</name>
<sequence>MSEAALPHAGVASDGDVAWAKENAERGGGCPPRTTRALIARIAKLEAALQKAQSLTHDEQIAEWKAEEEIWKETERQLLARIDAACLLLGHMFSRWRCEICKRWLSSVDPLEERCSGCSDDHSAYLKIMRAI</sequence>
<protein>
    <submittedName>
        <fullName evidence="1">Uncharacterized protein</fullName>
    </submittedName>
</protein>
<accession>A0A0F9CR77</accession>
<evidence type="ECO:0000313" key="1">
    <source>
        <dbReference type="EMBL" id="KKL51878.1"/>
    </source>
</evidence>
<organism evidence="1">
    <name type="scientific">marine sediment metagenome</name>
    <dbReference type="NCBI Taxonomy" id="412755"/>
    <lineage>
        <taxon>unclassified sequences</taxon>
        <taxon>metagenomes</taxon>
        <taxon>ecological metagenomes</taxon>
    </lineage>
</organism>
<comment type="caution">
    <text evidence="1">The sequence shown here is derived from an EMBL/GenBank/DDBJ whole genome shotgun (WGS) entry which is preliminary data.</text>
</comment>
<proteinExistence type="predicted"/>
<dbReference type="EMBL" id="LAZR01032095">
    <property type="protein sequence ID" value="KKL51878.1"/>
    <property type="molecule type" value="Genomic_DNA"/>
</dbReference>